<feature type="transmembrane region" description="Helical" evidence="1">
    <location>
        <begin position="44"/>
        <end position="61"/>
    </location>
</feature>
<dbReference type="InterPro" id="IPR052528">
    <property type="entry name" value="Sugar_transport-like"/>
</dbReference>
<protein>
    <recommendedName>
        <fullName evidence="4">Major Facilitator Superfamily protein</fullName>
    </recommendedName>
</protein>
<feature type="transmembrane region" description="Helical" evidence="1">
    <location>
        <begin position="296"/>
        <end position="318"/>
    </location>
</feature>
<feature type="transmembrane region" description="Helical" evidence="1">
    <location>
        <begin position="236"/>
        <end position="254"/>
    </location>
</feature>
<feature type="transmembrane region" description="Helical" evidence="1">
    <location>
        <begin position="324"/>
        <end position="349"/>
    </location>
</feature>
<feature type="transmembrane region" description="Helical" evidence="1">
    <location>
        <begin position="387"/>
        <end position="406"/>
    </location>
</feature>
<proteinExistence type="predicted"/>
<dbReference type="AlphaFoldDB" id="A0A919RYD9"/>
<feature type="transmembrane region" description="Helical" evidence="1">
    <location>
        <begin position="361"/>
        <end position="381"/>
    </location>
</feature>
<dbReference type="PANTHER" id="PTHR23526:SF1">
    <property type="entry name" value="MAJOR FACILITATOR SUPERFAMILY MFS_1"/>
    <property type="match status" value="1"/>
</dbReference>
<dbReference type="EMBL" id="BOPZ01000010">
    <property type="protein sequence ID" value="GIM28805.1"/>
    <property type="molecule type" value="Genomic_DNA"/>
</dbReference>
<feature type="transmembrane region" description="Helical" evidence="1">
    <location>
        <begin position="106"/>
        <end position="130"/>
    </location>
</feature>
<dbReference type="SUPFAM" id="SSF103473">
    <property type="entry name" value="MFS general substrate transporter"/>
    <property type="match status" value="2"/>
</dbReference>
<dbReference type="Gene3D" id="1.20.1250.20">
    <property type="entry name" value="MFS general substrate transporter like domains"/>
    <property type="match status" value="2"/>
</dbReference>
<keyword evidence="1" id="KW-1133">Transmembrane helix</keyword>
<keyword evidence="1" id="KW-0812">Transmembrane</keyword>
<dbReference type="PANTHER" id="PTHR23526">
    <property type="entry name" value="INTEGRAL MEMBRANE TRANSPORT PROTEIN-RELATED"/>
    <property type="match status" value="1"/>
</dbReference>
<feature type="transmembrane region" description="Helical" evidence="1">
    <location>
        <begin position="180"/>
        <end position="198"/>
    </location>
</feature>
<dbReference type="RefSeq" id="WP_212903529.1">
    <property type="nucleotide sequence ID" value="NZ_BOPZ01000010.1"/>
</dbReference>
<comment type="caution">
    <text evidence="2">The sequence shown here is derived from an EMBL/GenBank/DDBJ whole genome shotgun (WGS) entry which is preliminary data.</text>
</comment>
<keyword evidence="3" id="KW-1185">Reference proteome</keyword>
<evidence type="ECO:0000313" key="3">
    <source>
        <dbReference type="Proteomes" id="UP000679179"/>
    </source>
</evidence>
<evidence type="ECO:0000313" key="2">
    <source>
        <dbReference type="EMBL" id="GIM28805.1"/>
    </source>
</evidence>
<feature type="transmembrane region" description="Helical" evidence="1">
    <location>
        <begin position="151"/>
        <end position="168"/>
    </location>
</feature>
<sequence>MYITRAYNRNFTLMTLEGSLFFFGISFLGENTVVPIFVDTYTGSMQLLGLTIALLTVAKLLPKLLLGPYISQVKDVSRLLRIVMLIHRPLPLLMIPVFLIVKDPLIVFFIFLLMYCIFWGINGIAGIAWSDVFGRTIPGDLRGKLHGYQQFIGGIASLIAGYIIKLLLDNNILPNNIKYLIIFALGGLVLLCSALAIVPVKDTPKNIQCEKVMIMKYFLTLPSYLKKNINYRNMNIIQSISRFGDLIIPFIILLSKDNLGFDSYKLSTLVVFQVIGGMLGGILWGNISHRFGNKQVILAVEITGLIISAVTFLCILINPYVMTFPIMCIVSTLAGAKAGGWLGYVNYLIDVVEEENRIDCMILNTIILFPLSFANYFAGLATDKLGFLPLVFFSVVVGITTTILSIKLKSANYSH</sequence>
<feature type="transmembrane region" description="Helical" evidence="1">
    <location>
        <begin position="82"/>
        <end position="100"/>
    </location>
</feature>
<organism evidence="2 3">
    <name type="scientific">Clostridium polyendosporum</name>
    <dbReference type="NCBI Taxonomy" id="69208"/>
    <lineage>
        <taxon>Bacteria</taxon>
        <taxon>Bacillati</taxon>
        <taxon>Bacillota</taxon>
        <taxon>Clostridia</taxon>
        <taxon>Eubacteriales</taxon>
        <taxon>Clostridiaceae</taxon>
        <taxon>Clostridium</taxon>
    </lineage>
</organism>
<dbReference type="Proteomes" id="UP000679179">
    <property type="component" value="Unassembled WGS sequence"/>
</dbReference>
<evidence type="ECO:0000256" key="1">
    <source>
        <dbReference type="SAM" id="Phobius"/>
    </source>
</evidence>
<name>A0A919RYD9_9CLOT</name>
<accession>A0A919RYD9</accession>
<feature type="transmembrane region" description="Helical" evidence="1">
    <location>
        <begin position="266"/>
        <end position="284"/>
    </location>
</feature>
<keyword evidence="1" id="KW-0472">Membrane</keyword>
<gene>
    <name evidence="2" type="ORF">CPJCM30710_14710</name>
</gene>
<reference evidence="2" key="1">
    <citation type="submission" date="2021-03" db="EMBL/GenBank/DDBJ databases">
        <title>Taxonomic study of Clostridium polyendosporum from meadow-gley soil under rice.</title>
        <authorList>
            <person name="Kobayashi H."/>
            <person name="Tanizawa Y."/>
            <person name="Yagura M."/>
        </authorList>
    </citation>
    <scope>NUCLEOTIDE SEQUENCE</scope>
    <source>
        <strain evidence="2">JCM 30710</strain>
    </source>
</reference>
<evidence type="ECO:0008006" key="4">
    <source>
        <dbReference type="Google" id="ProtNLM"/>
    </source>
</evidence>
<dbReference type="InterPro" id="IPR036259">
    <property type="entry name" value="MFS_trans_sf"/>
</dbReference>